<dbReference type="SUPFAM" id="SSF53822">
    <property type="entry name" value="Periplasmic binding protein-like I"/>
    <property type="match status" value="1"/>
</dbReference>
<dbReference type="CDD" id="cd06283">
    <property type="entry name" value="PBP1_RegR_EndR_KdgR-like"/>
    <property type="match status" value="1"/>
</dbReference>
<dbReference type="eggNOG" id="COG1609">
    <property type="taxonomic scope" value="Bacteria"/>
</dbReference>
<keyword evidence="2" id="KW-0238">DNA-binding</keyword>
<dbReference type="CDD" id="cd01392">
    <property type="entry name" value="HTH_LacI"/>
    <property type="match status" value="1"/>
</dbReference>
<dbReference type="HOGENOM" id="CLU_037628_6_0_9"/>
<evidence type="ECO:0000256" key="1">
    <source>
        <dbReference type="ARBA" id="ARBA00023015"/>
    </source>
</evidence>
<dbReference type="InterPro" id="IPR028082">
    <property type="entry name" value="Peripla_BP_I"/>
</dbReference>
<dbReference type="RefSeq" id="WP_007744582.1">
    <property type="nucleotide sequence ID" value="NZ_CM001398.1"/>
</dbReference>
<dbReference type="Gene3D" id="3.40.50.2300">
    <property type="match status" value="2"/>
</dbReference>
<dbReference type="SMART" id="SM00354">
    <property type="entry name" value="HTH_LACI"/>
    <property type="match status" value="1"/>
</dbReference>
<dbReference type="PROSITE" id="PS50932">
    <property type="entry name" value="HTH_LACI_2"/>
    <property type="match status" value="1"/>
</dbReference>
<dbReference type="InterPro" id="IPR001761">
    <property type="entry name" value="Peripla_BP/Lac1_sug-bd_dom"/>
</dbReference>
<accession>G9WHM2</accession>
<dbReference type="GO" id="GO:0000976">
    <property type="term" value="F:transcription cis-regulatory region binding"/>
    <property type="evidence" value="ECO:0007669"/>
    <property type="project" value="TreeGrafter"/>
</dbReference>
<feature type="domain" description="HTH lacI-type" evidence="4">
    <location>
        <begin position="7"/>
        <end position="62"/>
    </location>
</feature>
<evidence type="ECO:0000259" key="4">
    <source>
        <dbReference type="PROSITE" id="PS50932"/>
    </source>
</evidence>
<keyword evidence="3" id="KW-0804">Transcription</keyword>
<sequence length="336" mass="38458">MNQARRSTINDVARLAGVSITTVSRFLNHNYTKMSEATRQKIDEAVKHSDYHVNRQAQTLKKQSSRLIGVVVADVENFFSSLLFKGADEVLAKKNFQIILMNSNNSQIIERRQIQRLLELQIDGILLQPMSSKSSNYSYLQKQRIPLVIVDRQIQPTLWPEVVTDNYAYSKKLGQLMIQMQYPQILVVSEPIDKNSARQERYMALFDLQKQNSFQLGLVEIQKTTNDEEIFQSLRKKTNNFHTKTALYALKGPLLLRIMRILNQRHVSVPDQIGLSAFDDWEWAKLTHPVMTTIQQNPKIIGSTAAQVLVKEIEGTKPIKAETIIVESQLNVGHSL</sequence>
<dbReference type="PROSITE" id="PS00356">
    <property type="entry name" value="HTH_LACI_1"/>
    <property type="match status" value="1"/>
</dbReference>
<comment type="caution">
    <text evidence="5">The sequence shown here is derived from an EMBL/GenBank/DDBJ whole genome shotgun (WGS) entry which is preliminary data.</text>
</comment>
<dbReference type="AlphaFoldDB" id="G9WHM2"/>
<dbReference type="Gene3D" id="1.10.260.40">
    <property type="entry name" value="lambda repressor-like DNA-binding domains"/>
    <property type="match status" value="1"/>
</dbReference>
<dbReference type="InterPro" id="IPR000843">
    <property type="entry name" value="HTH_LacI"/>
</dbReference>
<evidence type="ECO:0000313" key="6">
    <source>
        <dbReference type="Proteomes" id="UP000004959"/>
    </source>
</evidence>
<dbReference type="PRINTS" id="PR00036">
    <property type="entry name" value="HTHLACI"/>
</dbReference>
<evidence type="ECO:0000256" key="3">
    <source>
        <dbReference type="ARBA" id="ARBA00023163"/>
    </source>
</evidence>
<dbReference type="SUPFAM" id="SSF47413">
    <property type="entry name" value="lambda repressor-like DNA-binding domains"/>
    <property type="match status" value="1"/>
</dbReference>
<keyword evidence="6" id="KW-1185">Reference proteome</keyword>
<gene>
    <name evidence="5" type="ORF">OKIT_0236</name>
</gene>
<proteinExistence type="predicted"/>
<dbReference type="Pfam" id="PF00356">
    <property type="entry name" value="LacI"/>
    <property type="match status" value="1"/>
</dbReference>
<dbReference type="Proteomes" id="UP000004959">
    <property type="component" value="Chromosome"/>
</dbReference>
<name>G9WHM2_9LACO</name>
<evidence type="ECO:0000313" key="5">
    <source>
        <dbReference type="EMBL" id="EHN58361.1"/>
    </source>
</evidence>
<evidence type="ECO:0000256" key="2">
    <source>
        <dbReference type="ARBA" id="ARBA00023125"/>
    </source>
</evidence>
<dbReference type="PATRIC" id="fig|1045004.4.peg.238"/>
<dbReference type="InterPro" id="IPR010982">
    <property type="entry name" value="Lambda_DNA-bd_dom_sf"/>
</dbReference>
<dbReference type="Pfam" id="PF00532">
    <property type="entry name" value="Peripla_BP_1"/>
    <property type="match status" value="1"/>
</dbReference>
<dbReference type="GO" id="GO:0003700">
    <property type="term" value="F:DNA-binding transcription factor activity"/>
    <property type="evidence" value="ECO:0007669"/>
    <property type="project" value="TreeGrafter"/>
</dbReference>
<keyword evidence="1" id="KW-0805">Transcription regulation</keyword>
<dbReference type="PANTHER" id="PTHR30146">
    <property type="entry name" value="LACI-RELATED TRANSCRIPTIONAL REPRESSOR"/>
    <property type="match status" value="1"/>
</dbReference>
<reference evidence="5 6" key="1">
    <citation type="journal article" date="2012" name="PLoS ONE">
        <title>Functional divergence in the genus oenococcus as predicted by genome sequencing of the newly-described species, Oenococcus kitaharae.</title>
        <authorList>
            <person name="Borneman A.R."/>
            <person name="McCarthy J.M."/>
            <person name="Chambers P.J."/>
            <person name="Bartowsky E.J."/>
        </authorList>
    </citation>
    <scope>NUCLEOTIDE SEQUENCE [LARGE SCALE GENOMIC DNA]</scope>
    <source>
        <strain evidence="6">DSM17330</strain>
    </source>
</reference>
<dbReference type="OrthoDB" id="1639518at2"/>
<protein>
    <submittedName>
        <fullName evidence="5">Ribose operon repressor</fullName>
    </submittedName>
</protein>
<dbReference type="PANTHER" id="PTHR30146:SF154">
    <property type="entry name" value="TRANSCRIPTION REGULATOR, MEMBER OF GALR FAMILY"/>
    <property type="match status" value="1"/>
</dbReference>
<organism evidence="5 6">
    <name type="scientific">Oenococcus kitaharae DSM 17330</name>
    <dbReference type="NCBI Taxonomy" id="1045004"/>
    <lineage>
        <taxon>Bacteria</taxon>
        <taxon>Bacillati</taxon>
        <taxon>Bacillota</taxon>
        <taxon>Bacilli</taxon>
        <taxon>Lactobacillales</taxon>
        <taxon>Lactobacillaceae</taxon>
        <taxon>Oenococcus</taxon>
    </lineage>
</organism>
<dbReference type="EMBL" id="AFVZ01000001">
    <property type="protein sequence ID" value="EHN58361.1"/>
    <property type="molecule type" value="Genomic_DNA"/>
</dbReference>
<dbReference type="STRING" id="336988.NT96_04375"/>